<proteinExistence type="inferred from homology"/>
<dbReference type="EMBL" id="NBIV01000007">
    <property type="protein sequence ID" value="PXF49249.1"/>
    <property type="molecule type" value="Genomic_DNA"/>
</dbReference>
<organism evidence="3 4">
    <name type="scientific">Gracilariopsis chorda</name>
    <dbReference type="NCBI Taxonomy" id="448386"/>
    <lineage>
        <taxon>Eukaryota</taxon>
        <taxon>Rhodophyta</taxon>
        <taxon>Florideophyceae</taxon>
        <taxon>Rhodymeniophycidae</taxon>
        <taxon>Gracilariales</taxon>
        <taxon>Gracilariaceae</taxon>
        <taxon>Gracilariopsis</taxon>
    </lineage>
</organism>
<feature type="compositionally biased region" description="Polar residues" evidence="2">
    <location>
        <begin position="1"/>
        <end position="10"/>
    </location>
</feature>
<keyword evidence="4" id="KW-1185">Reference proteome</keyword>
<sequence>MAENNDTPMENVNGAAAAEPQVKPEDAAQVPNTDVLEEDDTFEEFEDRDYNDNHTAVDDNVEWEDNWDDEVEGEDDFSRRLRAELEAQKSAKE</sequence>
<dbReference type="Proteomes" id="UP000247409">
    <property type="component" value="Unassembled WGS sequence"/>
</dbReference>
<dbReference type="AlphaFoldDB" id="A0A2V3J4E4"/>
<name>A0A2V3J4E4_9FLOR</name>
<comment type="similarity">
    <text evidence="1">Belongs to the DSS1/SEM1 family.</text>
</comment>
<evidence type="ECO:0000313" key="3">
    <source>
        <dbReference type="EMBL" id="PXF49249.1"/>
    </source>
</evidence>
<evidence type="ECO:0000256" key="2">
    <source>
        <dbReference type="SAM" id="MobiDB-lite"/>
    </source>
</evidence>
<dbReference type="GO" id="GO:0008541">
    <property type="term" value="C:proteasome regulatory particle, lid subcomplex"/>
    <property type="evidence" value="ECO:0007669"/>
    <property type="project" value="InterPro"/>
</dbReference>
<dbReference type="GO" id="GO:0000724">
    <property type="term" value="P:double-strand break repair via homologous recombination"/>
    <property type="evidence" value="ECO:0007669"/>
    <property type="project" value="TreeGrafter"/>
</dbReference>
<reference evidence="3 4" key="1">
    <citation type="journal article" date="2018" name="Mol. Biol. Evol.">
        <title>Analysis of the draft genome of the red seaweed Gracilariopsis chorda provides insights into genome size evolution in Rhodophyta.</title>
        <authorList>
            <person name="Lee J."/>
            <person name="Yang E.C."/>
            <person name="Graf L."/>
            <person name="Yang J.H."/>
            <person name="Qiu H."/>
            <person name="Zel Zion U."/>
            <person name="Chan C.X."/>
            <person name="Stephens T.G."/>
            <person name="Weber A.P.M."/>
            <person name="Boo G.H."/>
            <person name="Boo S.M."/>
            <person name="Kim K.M."/>
            <person name="Shin Y."/>
            <person name="Jung M."/>
            <person name="Lee S.J."/>
            <person name="Yim H.S."/>
            <person name="Lee J.H."/>
            <person name="Bhattacharya D."/>
            <person name="Yoon H.S."/>
        </authorList>
    </citation>
    <scope>NUCLEOTIDE SEQUENCE [LARGE SCALE GENOMIC DNA]</scope>
    <source>
        <strain evidence="3 4">SKKU-2015</strain>
        <tissue evidence="3">Whole body</tissue>
    </source>
</reference>
<evidence type="ECO:0000313" key="4">
    <source>
        <dbReference type="Proteomes" id="UP000247409"/>
    </source>
</evidence>
<gene>
    <name evidence="3" type="ORF">BWQ96_01038</name>
</gene>
<dbReference type="PANTHER" id="PTHR16771">
    <property type="entry name" value="26 PROTEASOME COMPLEX SUBUNIT DSS1"/>
    <property type="match status" value="1"/>
</dbReference>
<protein>
    <submittedName>
        <fullName evidence="3">Uncharacterized protein</fullName>
    </submittedName>
</protein>
<dbReference type="Pfam" id="PF05160">
    <property type="entry name" value="DSS1_SEM1"/>
    <property type="match status" value="1"/>
</dbReference>
<evidence type="ECO:0000256" key="1">
    <source>
        <dbReference type="ARBA" id="ARBA00034491"/>
    </source>
</evidence>
<dbReference type="PANTHER" id="PTHR16771:SF0">
    <property type="entry name" value="26S PROTEASOME COMPLEX SUBUNIT SEM1"/>
    <property type="match status" value="1"/>
</dbReference>
<dbReference type="GO" id="GO:0043248">
    <property type="term" value="P:proteasome assembly"/>
    <property type="evidence" value="ECO:0007669"/>
    <property type="project" value="InterPro"/>
</dbReference>
<feature type="region of interest" description="Disordered" evidence="2">
    <location>
        <begin position="1"/>
        <end position="36"/>
    </location>
</feature>
<comment type="caution">
    <text evidence="3">The sequence shown here is derived from an EMBL/GenBank/DDBJ whole genome shotgun (WGS) entry which is preliminary data.</text>
</comment>
<dbReference type="SMART" id="SM01385">
    <property type="entry name" value="DSS1_SEM1"/>
    <property type="match status" value="1"/>
</dbReference>
<dbReference type="GO" id="GO:0006406">
    <property type="term" value="P:mRNA export from nucleus"/>
    <property type="evidence" value="ECO:0007669"/>
    <property type="project" value="InterPro"/>
</dbReference>
<dbReference type="InterPro" id="IPR007834">
    <property type="entry name" value="DSS1_SEM1"/>
</dbReference>
<accession>A0A2V3J4E4</accession>